<dbReference type="Pfam" id="PF00701">
    <property type="entry name" value="DHDPS"/>
    <property type="match status" value="1"/>
</dbReference>
<dbReference type="PIRSF" id="PIRSF001365">
    <property type="entry name" value="DHDPS"/>
    <property type="match status" value="1"/>
</dbReference>
<dbReference type="SMART" id="SM01130">
    <property type="entry name" value="DHDPS"/>
    <property type="match status" value="1"/>
</dbReference>
<dbReference type="AlphaFoldDB" id="A0A7X5TS38"/>
<dbReference type="InterPro" id="IPR013785">
    <property type="entry name" value="Aldolase_TIM"/>
</dbReference>
<evidence type="ECO:0000256" key="5">
    <source>
        <dbReference type="PIRSR" id="PIRSR001365-2"/>
    </source>
</evidence>
<gene>
    <name evidence="6" type="ORF">FHX76_000333</name>
</gene>
<dbReference type="PANTHER" id="PTHR12128">
    <property type="entry name" value="DIHYDRODIPICOLINATE SYNTHASE"/>
    <property type="match status" value="1"/>
</dbReference>
<keyword evidence="7" id="KW-1185">Reference proteome</keyword>
<evidence type="ECO:0000256" key="3">
    <source>
        <dbReference type="PIRNR" id="PIRNR001365"/>
    </source>
</evidence>
<reference evidence="6 7" key="1">
    <citation type="submission" date="2020-02" db="EMBL/GenBank/DDBJ databases">
        <title>Sequencing the genomes of 1000 actinobacteria strains.</title>
        <authorList>
            <person name="Klenk H.-P."/>
        </authorList>
    </citation>
    <scope>NUCLEOTIDE SEQUENCE [LARGE SCALE GENOMIC DNA]</scope>
    <source>
        <strain evidence="6 7">DSM 27960</strain>
    </source>
</reference>
<name>A0A7X5TS38_9MICO</name>
<evidence type="ECO:0000256" key="4">
    <source>
        <dbReference type="PIRSR" id="PIRSR001365-1"/>
    </source>
</evidence>
<dbReference type="EMBL" id="JAAMOX010000001">
    <property type="protein sequence ID" value="NIH52465.1"/>
    <property type="molecule type" value="Genomic_DNA"/>
</dbReference>
<feature type="active site" description="Proton donor/acceptor" evidence="4">
    <location>
        <position position="128"/>
    </location>
</feature>
<dbReference type="GO" id="GO:0008840">
    <property type="term" value="F:4-hydroxy-tetrahydrodipicolinate synthase activity"/>
    <property type="evidence" value="ECO:0007669"/>
    <property type="project" value="UniProtKB-EC"/>
</dbReference>
<accession>A0A7X5TS38</accession>
<feature type="binding site" evidence="5">
    <location>
        <position position="41"/>
    </location>
    <ligand>
        <name>pyruvate</name>
        <dbReference type="ChEBI" id="CHEBI:15361"/>
    </ligand>
</feature>
<protein>
    <submittedName>
        <fullName evidence="6">4-hydroxy-tetrahydrodipicolinate synthase</fullName>
        <ecNumber evidence="6">4.3.3.7</ecNumber>
    </submittedName>
</protein>
<dbReference type="CDD" id="cd00408">
    <property type="entry name" value="DHDPS-like"/>
    <property type="match status" value="1"/>
</dbReference>
<dbReference type="Gene3D" id="3.20.20.70">
    <property type="entry name" value="Aldolase class I"/>
    <property type="match status" value="1"/>
</dbReference>
<keyword evidence="2 3" id="KW-0456">Lyase</keyword>
<dbReference type="PANTHER" id="PTHR12128:SF66">
    <property type="entry name" value="4-HYDROXY-2-OXOGLUTARATE ALDOLASE, MITOCHONDRIAL"/>
    <property type="match status" value="1"/>
</dbReference>
<evidence type="ECO:0000313" key="7">
    <source>
        <dbReference type="Proteomes" id="UP000541033"/>
    </source>
</evidence>
<evidence type="ECO:0000313" key="6">
    <source>
        <dbReference type="EMBL" id="NIH52465.1"/>
    </source>
</evidence>
<proteinExistence type="inferred from homology"/>
<evidence type="ECO:0000256" key="1">
    <source>
        <dbReference type="ARBA" id="ARBA00007592"/>
    </source>
</evidence>
<comment type="similarity">
    <text evidence="1 3">Belongs to the DapA family.</text>
</comment>
<evidence type="ECO:0000256" key="2">
    <source>
        <dbReference type="ARBA" id="ARBA00023239"/>
    </source>
</evidence>
<dbReference type="RefSeq" id="WP_167147053.1">
    <property type="nucleotide sequence ID" value="NZ_JAAMOX010000001.1"/>
</dbReference>
<dbReference type="EC" id="4.3.3.7" evidence="6"/>
<sequence length="298" mass="31641">MLSAFPLTPLRNDQVDEPAFLRIIQRLATSGVDSITVLGSTGCAAYLSPDERDRVATLAVQQASEVPVWVGVSDLRTSRVLQHVESAERAGAAGILLAPMSYQPLTENDVFELFRTISARTSLPITVYDNPGTTHFTFTQELYGRIASLPGIVSIKIPPAPGDRATTRKRIDGLRAILPEHVGIGISGDAAAATALLAGCDTWYSVIAGTLPLAALSITEPAARSDAEATVAASERLEPLWALFARYGGSLRVVAAIAEQLGLAAKDSLPLPIQGLDADARSHVASVLRELNIHDESR</sequence>
<dbReference type="Proteomes" id="UP000541033">
    <property type="component" value="Unassembled WGS sequence"/>
</dbReference>
<dbReference type="GO" id="GO:0005829">
    <property type="term" value="C:cytosol"/>
    <property type="evidence" value="ECO:0007669"/>
    <property type="project" value="TreeGrafter"/>
</dbReference>
<dbReference type="SUPFAM" id="SSF51569">
    <property type="entry name" value="Aldolase"/>
    <property type="match status" value="1"/>
</dbReference>
<dbReference type="InterPro" id="IPR002220">
    <property type="entry name" value="DapA-like"/>
</dbReference>
<feature type="active site" description="Schiff-base intermediate with substrate" evidence="4">
    <location>
        <position position="156"/>
    </location>
</feature>
<comment type="caution">
    <text evidence="6">The sequence shown here is derived from an EMBL/GenBank/DDBJ whole genome shotgun (WGS) entry which is preliminary data.</text>
</comment>
<organism evidence="6 7">
    <name type="scientific">Lysinibacter cavernae</name>
    <dbReference type="NCBI Taxonomy" id="1640652"/>
    <lineage>
        <taxon>Bacteria</taxon>
        <taxon>Bacillati</taxon>
        <taxon>Actinomycetota</taxon>
        <taxon>Actinomycetes</taxon>
        <taxon>Micrococcales</taxon>
        <taxon>Microbacteriaceae</taxon>
        <taxon>Lysinibacter</taxon>
    </lineage>
</organism>